<sequence>MKKIVPDPPSFTLQDTAPSDQQLLDRAAADRALNYYFPDPKPDRPVVTALYAIPDSVNLEAALAQASELLRCAGATASEAGNGLDGAARDRVLSIAYLLELAKAYVDKSLDGVTTH</sequence>
<organism evidence="1 2">
    <name type="scientific">Pseudomonas versuta</name>
    <dbReference type="NCBI Taxonomy" id="1788301"/>
    <lineage>
        <taxon>Bacteria</taxon>
        <taxon>Pseudomonadati</taxon>
        <taxon>Pseudomonadota</taxon>
        <taxon>Gammaproteobacteria</taxon>
        <taxon>Pseudomonadales</taxon>
        <taxon>Pseudomonadaceae</taxon>
        <taxon>Pseudomonas</taxon>
    </lineage>
</organism>
<dbReference type="EMBL" id="MPJD01000003">
    <property type="protein sequence ID" value="OKA29109.1"/>
    <property type="molecule type" value="Genomic_DNA"/>
</dbReference>
<protein>
    <submittedName>
        <fullName evidence="1">DUF3077 domain-containing protein</fullName>
    </submittedName>
</protein>
<evidence type="ECO:0000313" key="2">
    <source>
        <dbReference type="Proteomes" id="UP000185990"/>
    </source>
</evidence>
<name>A0A854A4J3_9PSED</name>
<dbReference type="AlphaFoldDB" id="A0A854A4J3"/>
<evidence type="ECO:0000313" key="1">
    <source>
        <dbReference type="EMBL" id="OKA29109.1"/>
    </source>
</evidence>
<dbReference type="Proteomes" id="UP000185990">
    <property type="component" value="Unassembled WGS sequence"/>
</dbReference>
<gene>
    <name evidence="1" type="ORF">BOH74_01450</name>
</gene>
<comment type="caution">
    <text evidence="1">The sequence shown here is derived from an EMBL/GenBank/DDBJ whole genome shotgun (WGS) entry which is preliminary data.</text>
</comment>
<reference evidence="1 2" key="1">
    <citation type="submission" date="2016-11" db="EMBL/GenBank/DDBJ databases">
        <title>Draft genome of Pseudomonas versuta A4R1.12.</title>
        <authorList>
            <person name="See-Too W.-S."/>
        </authorList>
    </citation>
    <scope>NUCLEOTIDE SEQUENCE [LARGE SCALE GENOMIC DNA]</scope>
    <source>
        <strain evidence="1 2">A4R1.12</strain>
    </source>
</reference>
<dbReference type="RefSeq" id="WP_073508793.1">
    <property type="nucleotide sequence ID" value="NZ_MPJD01000003.1"/>
</dbReference>
<proteinExistence type="predicted"/>
<accession>A0A854A4J3</accession>
<dbReference type="Pfam" id="PF19619">
    <property type="entry name" value="DUF6124"/>
    <property type="match status" value="1"/>
</dbReference>